<dbReference type="GO" id="GO:0043709">
    <property type="term" value="P:cell adhesion involved in single-species biofilm formation"/>
    <property type="evidence" value="ECO:0007669"/>
    <property type="project" value="TreeGrafter"/>
</dbReference>
<dbReference type="InterPro" id="IPR000160">
    <property type="entry name" value="GGDEF_dom"/>
</dbReference>
<dbReference type="NCBIfam" id="TIGR00254">
    <property type="entry name" value="GGDEF"/>
    <property type="match status" value="1"/>
</dbReference>
<comment type="catalytic activity">
    <reaction evidence="2">
        <text>2 GTP = 3',3'-c-di-GMP + 2 diphosphate</text>
        <dbReference type="Rhea" id="RHEA:24898"/>
        <dbReference type="ChEBI" id="CHEBI:33019"/>
        <dbReference type="ChEBI" id="CHEBI:37565"/>
        <dbReference type="ChEBI" id="CHEBI:58805"/>
        <dbReference type="EC" id="2.7.7.65"/>
    </reaction>
</comment>
<keyword evidence="6" id="KW-1185">Reference proteome</keyword>
<dbReference type="OrthoDB" id="9813903at2"/>
<dbReference type="Pfam" id="PF00989">
    <property type="entry name" value="PAS"/>
    <property type="match status" value="1"/>
</dbReference>
<sequence>MGIDRILASPMTDALPALPEVLYSRLLEDALDAVVIIDEQCRICYINGAMQALSGYAGGELLGQALNGLLPDAVASQHDDMVMAYIRSSSTSSVLGKIREFAIRHRNAEMIPIEMKALDLGMVDGVRYFGAFLLDVRERRELAAKNASLLAQLEQQALCDALTSLPNRRAYEAQAEQAMARAARSHSASGSLLAVGVADLDYFKKINDRHGHAVGDAVLRTVARILRETGRVTDVCARLGGEEFGLLFPDTTLAQASKVAERIRAAVAATPTPLPDGTALHVTMSIGVASLALGATLDAAMSEADRALYQAKHQGRNQVVAA</sequence>
<dbReference type="GO" id="GO:0006355">
    <property type="term" value="P:regulation of DNA-templated transcription"/>
    <property type="evidence" value="ECO:0007669"/>
    <property type="project" value="InterPro"/>
</dbReference>
<dbReference type="CDD" id="cd01949">
    <property type="entry name" value="GGDEF"/>
    <property type="match status" value="1"/>
</dbReference>
<dbReference type="SUPFAM" id="SSF55785">
    <property type="entry name" value="PYP-like sensor domain (PAS domain)"/>
    <property type="match status" value="1"/>
</dbReference>
<protein>
    <recommendedName>
        <fullName evidence="1">diguanylate cyclase</fullName>
        <ecNumber evidence="1">2.7.7.65</ecNumber>
    </recommendedName>
</protein>
<accession>A0A1A7C3G5</accession>
<dbReference type="EC" id="2.7.7.65" evidence="1"/>
<dbReference type="NCBIfam" id="TIGR00229">
    <property type="entry name" value="sensory_box"/>
    <property type="match status" value="1"/>
</dbReference>
<dbReference type="Gene3D" id="3.30.70.270">
    <property type="match status" value="1"/>
</dbReference>
<dbReference type="InterPro" id="IPR029787">
    <property type="entry name" value="Nucleotide_cyclase"/>
</dbReference>
<dbReference type="GO" id="GO:1902201">
    <property type="term" value="P:negative regulation of bacterial-type flagellum-dependent cell motility"/>
    <property type="evidence" value="ECO:0007669"/>
    <property type="project" value="TreeGrafter"/>
</dbReference>
<dbReference type="SMART" id="SM00091">
    <property type="entry name" value="PAS"/>
    <property type="match status" value="1"/>
</dbReference>
<dbReference type="Pfam" id="PF00990">
    <property type="entry name" value="GGDEF"/>
    <property type="match status" value="1"/>
</dbReference>
<evidence type="ECO:0000259" key="3">
    <source>
        <dbReference type="PROSITE" id="PS50112"/>
    </source>
</evidence>
<dbReference type="PROSITE" id="PS50887">
    <property type="entry name" value="GGDEF"/>
    <property type="match status" value="1"/>
</dbReference>
<dbReference type="EMBL" id="LOCQ01000048">
    <property type="protein sequence ID" value="OBV40267.1"/>
    <property type="molecule type" value="Genomic_DNA"/>
</dbReference>
<dbReference type="InterPro" id="IPR050469">
    <property type="entry name" value="Diguanylate_Cyclase"/>
</dbReference>
<reference evidence="5 6" key="1">
    <citation type="submission" date="2016-04" db="EMBL/GenBank/DDBJ databases">
        <title>Draft genome sequence of Janthinobacterium psychrotolerans sp. nov., isolated from freshwater sediments in Denmark.</title>
        <authorList>
            <person name="Gong X."/>
            <person name="Skrivergaard S."/>
            <person name="Korsgaard B.S."/>
            <person name="Schreiber L."/>
            <person name="Marshall I.P."/>
            <person name="Finster K."/>
            <person name="Schramm A."/>
        </authorList>
    </citation>
    <scope>NUCLEOTIDE SEQUENCE [LARGE SCALE GENOMIC DNA]</scope>
    <source>
        <strain evidence="5 6">S3-2</strain>
    </source>
</reference>
<dbReference type="FunFam" id="3.30.70.270:FF:000001">
    <property type="entry name" value="Diguanylate cyclase domain protein"/>
    <property type="match status" value="1"/>
</dbReference>
<dbReference type="GO" id="GO:0005886">
    <property type="term" value="C:plasma membrane"/>
    <property type="evidence" value="ECO:0007669"/>
    <property type="project" value="TreeGrafter"/>
</dbReference>
<dbReference type="Gene3D" id="3.30.450.20">
    <property type="entry name" value="PAS domain"/>
    <property type="match status" value="1"/>
</dbReference>
<dbReference type="AlphaFoldDB" id="A0A1A7C3G5"/>
<evidence type="ECO:0000313" key="5">
    <source>
        <dbReference type="EMBL" id="OBV40267.1"/>
    </source>
</evidence>
<comment type="caution">
    <text evidence="5">The sequence shown here is derived from an EMBL/GenBank/DDBJ whole genome shotgun (WGS) entry which is preliminary data.</text>
</comment>
<dbReference type="GO" id="GO:0052621">
    <property type="term" value="F:diguanylate cyclase activity"/>
    <property type="evidence" value="ECO:0007669"/>
    <property type="project" value="UniProtKB-EC"/>
</dbReference>
<evidence type="ECO:0000256" key="2">
    <source>
        <dbReference type="ARBA" id="ARBA00034247"/>
    </source>
</evidence>
<dbReference type="Proteomes" id="UP000092713">
    <property type="component" value="Unassembled WGS sequence"/>
</dbReference>
<dbReference type="InterPro" id="IPR013767">
    <property type="entry name" value="PAS_fold"/>
</dbReference>
<feature type="domain" description="GGDEF" evidence="4">
    <location>
        <begin position="191"/>
        <end position="322"/>
    </location>
</feature>
<dbReference type="PANTHER" id="PTHR45138">
    <property type="entry name" value="REGULATORY COMPONENTS OF SENSORY TRANSDUCTION SYSTEM"/>
    <property type="match status" value="1"/>
</dbReference>
<dbReference type="STRING" id="1747903.ASR47_101526"/>
<dbReference type="PATRIC" id="fig|1747903.4.peg.3897"/>
<evidence type="ECO:0000259" key="4">
    <source>
        <dbReference type="PROSITE" id="PS50887"/>
    </source>
</evidence>
<dbReference type="InterPro" id="IPR000014">
    <property type="entry name" value="PAS"/>
</dbReference>
<evidence type="ECO:0000256" key="1">
    <source>
        <dbReference type="ARBA" id="ARBA00012528"/>
    </source>
</evidence>
<dbReference type="PROSITE" id="PS50112">
    <property type="entry name" value="PAS"/>
    <property type="match status" value="1"/>
</dbReference>
<name>A0A1A7C3G5_9BURK</name>
<proteinExistence type="predicted"/>
<feature type="domain" description="PAS" evidence="3">
    <location>
        <begin position="19"/>
        <end position="93"/>
    </location>
</feature>
<evidence type="ECO:0000313" key="6">
    <source>
        <dbReference type="Proteomes" id="UP000092713"/>
    </source>
</evidence>
<organism evidence="5 6">
    <name type="scientific">Janthinobacterium psychrotolerans</name>
    <dbReference type="NCBI Taxonomy" id="1747903"/>
    <lineage>
        <taxon>Bacteria</taxon>
        <taxon>Pseudomonadati</taxon>
        <taxon>Pseudomonadota</taxon>
        <taxon>Betaproteobacteria</taxon>
        <taxon>Burkholderiales</taxon>
        <taxon>Oxalobacteraceae</taxon>
        <taxon>Janthinobacterium</taxon>
    </lineage>
</organism>
<dbReference type="SUPFAM" id="SSF55073">
    <property type="entry name" value="Nucleotide cyclase"/>
    <property type="match status" value="1"/>
</dbReference>
<dbReference type="InterPro" id="IPR043128">
    <property type="entry name" value="Rev_trsase/Diguanyl_cyclase"/>
</dbReference>
<dbReference type="InterPro" id="IPR035965">
    <property type="entry name" value="PAS-like_dom_sf"/>
</dbReference>
<dbReference type="CDD" id="cd00130">
    <property type="entry name" value="PAS"/>
    <property type="match status" value="1"/>
</dbReference>
<dbReference type="SMART" id="SM00267">
    <property type="entry name" value="GGDEF"/>
    <property type="match status" value="1"/>
</dbReference>
<dbReference type="PANTHER" id="PTHR45138:SF9">
    <property type="entry name" value="DIGUANYLATE CYCLASE DGCM-RELATED"/>
    <property type="match status" value="1"/>
</dbReference>
<gene>
    <name evidence="5" type="ORF">ASR47_101526</name>
</gene>